<protein>
    <submittedName>
        <fullName evidence="2">Arsenical pump-driving ATPase TEMP</fullName>
        <ecNumber evidence="2">3.6.3.16</ecNumber>
    </submittedName>
</protein>
<dbReference type="PANTHER" id="PTHR10803:SF26">
    <property type="entry name" value="ANION TRANSPORTER ATPASE-RELATED"/>
    <property type="match status" value="1"/>
</dbReference>
<dbReference type="SUPFAM" id="SSF52540">
    <property type="entry name" value="P-loop containing nucleoside triphosphate hydrolases"/>
    <property type="match status" value="1"/>
</dbReference>
<sequence length="371" mass="38923">MTAGAALADRLEGSRIVICAGPGGVGKTTTAAALALGLAARGQRVAVVTIDPARRLADALGLEELADEPRRIEAERLPGFRPAPGGELWAMTLDAKRTFDDLIERLAPDAAARDQVLSNPIYQQISTAVAGSHEFTAIAKLHDLDAEGDYDVVVLDTPPSRNALDFLDAPGRLTSFFQGRAIRLLMRPAGLGSRLLGAGTGAVFSILQRATGVDLLDDVAAFFRALGGMVDGFPERAARVEKLLADPATRFVLVCSPEPGPRSEALFLAERLRTSGMALAAAVVNRVEPPPGELPAGPEVLSSRLEPALAERVLAAARVQARRAAHDAAGVEALRAGVDGTPVFVVEQLDEDVHDAAGLARVAARLLPLED</sequence>
<dbReference type="EMBL" id="CADCVJ010000222">
    <property type="protein sequence ID" value="CAA9492104.1"/>
    <property type="molecule type" value="Genomic_DNA"/>
</dbReference>
<dbReference type="AlphaFoldDB" id="A0A6J4S8B2"/>
<dbReference type="InterPro" id="IPR027417">
    <property type="entry name" value="P-loop_NTPase"/>
</dbReference>
<reference evidence="2" key="1">
    <citation type="submission" date="2020-02" db="EMBL/GenBank/DDBJ databases">
        <authorList>
            <person name="Meier V. D."/>
        </authorList>
    </citation>
    <scope>NUCLEOTIDE SEQUENCE</scope>
    <source>
        <strain evidence="2">AVDCRST_MAG38</strain>
    </source>
</reference>
<dbReference type="GO" id="GO:0016887">
    <property type="term" value="F:ATP hydrolysis activity"/>
    <property type="evidence" value="ECO:0007669"/>
    <property type="project" value="InterPro"/>
</dbReference>
<dbReference type="Gene3D" id="3.40.50.300">
    <property type="entry name" value="P-loop containing nucleotide triphosphate hydrolases"/>
    <property type="match status" value="1"/>
</dbReference>
<evidence type="ECO:0000313" key="2">
    <source>
        <dbReference type="EMBL" id="CAA9492104.1"/>
    </source>
</evidence>
<keyword evidence="2" id="KW-0378">Hydrolase</keyword>
<name>A0A6J4S8B2_9ACTN</name>
<dbReference type="EC" id="3.6.3.16" evidence="2"/>
<dbReference type="InterPro" id="IPR016300">
    <property type="entry name" value="ATPase_ArsA/GET3"/>
</dbReference>
<organism evidence="2">
    <name type="scientific">uncultured Solirubrobacteraceae bacterium</name>
    <dbReference type="NCBI Taxonomy" id="1162706"/>
    <lineage>
        <taxon>Bacteria</taxon>
        <taxon>Bacillati</taxon>
        <taxon>Actinomycetota</taxon>
        <taxon>Thermoleophilia</taxon>
        <taxon>Solirubrobacterales</taxon>
        <taxon>Solirubrobacteraceae</taxon>
        <taxon>environmental samples</taxon>
    </lineage>
</organism>
<dbReference type="InterPro" id="IPR025723">
    <property type="entry name" value="ArsA/GET3_ATPase-like"/>
</dbReference>
<dbReference type="Pfam" id="PF02374">
    <property type="entry name" value="ArsA_ATPase"/>
    <property type="match status" value="1"/>
</dbReference>
<dbReference type="PANTHER" id="PTHR10803">
    <property type="entry name" value="ARSENICAL PUMP-DRIVING ATPASE ARSENITE-TRANSLOCATING ATPASE"/>
    <property type="match status" value="1"/>
</dbReference>
<proteinExistence type="predicted"/>
<accession>A0A6J4S8B2</accession>
<evidence type="ECO:0000259" key="1">
    <source>
        <dbReference type="Pfam" id="PF02374"/>
    </source>
</evidence>
<dbReference type="GO" id="GO:0005524">
    <property type="term" value="F:ATP binding"/>
    <property type="evidence" value="ECO:0007669"/>
    <property type="project" value="InterPro"/>
</dbReference>
<gene>
    <name evidence="2" type="ORF">AVDCRST_MAG38-2704</name>
</gene>
<feature type="domain" description="ArsA/GET3 Anion-transporting ATPase-like" evidence="1">
    <location>
        <begin position="15"/>
        <end position="288"/>
    </location>
</feature>